<feature type="domain" description="N-acetyltransferase" evidence="1">
    <location>
        <begin position="3"/>
        <end position="161"/>
    </location>
</feature>
<gene>
    <name evidence="2" type="ORF">IAC43_06830</name>
</gene>
<reference evidence="2" key="1">
    <citation type="submission" date="2020-10" db="EMBL/GenBank/DDBJ databases">
        <authorList>
            <person name="Gilroy R."/>
        </authorList>
    </citation>
    <scope>NUCLEOTIDE SEQUENCE</scope>
    <source>
        <strain evidence="2">ChiBcec7-5410</strain>
    </source>
</reference>
<dbReference type="PROSITE" id="PS51186">
    <property type="entry name" value="GNAT"/>
    <property type="match status" value="1"/>
</dbReference>
<dbReference type="PANTHER" id="PTHR43617">
    <property type="entry name" value="L-AMINO ACID N-ACETYLTRANSFERASE"/>
    <property type="match status" value="1"/>
</dbReference>
<sequence length="163" mass="18810">MDIQIKPIETEEELVGKAAVHYLGWQQAYTGLIGPEHLITKERALEIAHGYREGTLIAKVGSEVIGFVRYGCYRGEDLQNTGEVYGLYILREYYGQKIGFALMNHAVKALEPFPQIVLWVLKDNERAIRFYQRYGFRFDGTEKPLPVEPRLTECRMILKNRKG</sequence>
<dbReference type="Proteomes" id="UP000824160">
    <property type="component" value="Unassembled WGS sequence"/>
</dbReference>
<protein>
    <submittedName>
        <fullName evidence="2">GNAT family N-acetyltransferase</fullName>
    </submittedName>
</protein>
<dbReference type="InterPro" id="IPR050276">
    <property type="entry name" value="MshD_Acetyltransferase"/>
</dbReference>
<dbReference type="SUPFAM" id="SSF55729">
    <property type="entry name" value="Acyl-CoA N-acyltransferases (Nat)"/>
    <property type="match status" value="1"/>
</dbReference>
<dbReference type="CDD" id="cd04301">
    <property type="entry name" value="NAT_SF"/>
    <property type="match status" value="1"/>
</dbReference>
<dbReference type="AlphaFoldDB" id="A0A9D1KS35"/>
<evidence type="ECO:0000313" key="2">
    <source>
        <dbReference type="EMBL" id="HIT94884.1"/>
    </source>
</evidence>
<evidence type="ECO:0000313" key="3">
    <source>
        <dbReference type="Proteomes" id="UP000824160"/>
    </source>
</evidence>
<dbReference type="EMBL" id="DVLW01000189">
    <property type="protein sequence ID" value="HIT94884.1"/>
    <property type="molecule type" value="Genomic_DNA"/>
</dbReference>
<accession>A0A9D1KS35</accession>
<dbReference type="InterPro" id="IPR016181">
    <property type="entry name" value="Acyl_CoA_acyltransferase"/>
</dbReference>
<evidence type="ECO:0000259" key="1">
    <source>
        <dbReference type="PROSITE" id="PS51186"/>
    </source>
</evidence>
<dbReference type="Gene3D" id="3.40.630.30">
    <property type="match status" value="1"/>
</dbReference>
<dbReference type="InterPro" id="IPR000182">
    <property type="entry name" value="GNAT_dom"/>
</dbReference>
<comment type="caution">
    <text evidence="2">The sequence shown here is derived from an EMBL/GenBank/DDBJ whole genome shotgun (WGS) entry which is preliminary data.</text>
</comment>
<organism evidence="2 3">
    <name type="scientific">Candidatus Faecivivens stercoripullorum</name>
    <dbReference type="NCBI Taxonomy" id="2840805"/>
    <lineage>
        <taxon>Bacteria</taxon>
        <taxon>Bacillati</taxon>
        <taxon>Bacillota</taxon>
        <taxon>Clostridia</taxon>
        <taxon>Eubacteriales</taxon>
        <taxon>Oscillospiraceae</taxon>
        <taxon>Oscillospiraceae incertae sedis</taxon>
        <taxon>Candidatus Faecivivens</taxon>
    </lineage>
</organism>
<dbReference type="GO" id="GO:0016747">
    <property type="term" value="F:acyltransferase activity, transferring groups other than amino-acyl groups"/>
    <property type="evidence" value="ECO:0007669"/>
    <property type="project" value="InterPro"/>
</dbReference>
<reference evidence="2" key="2">
    <citation type="journal article" date="2021" name="PeerJ">
        <title>Extensive microbial diversity within the chicken gut microbiome revealed by metagenomics and culture.</title>
        <authorList>
            <person name="Gilroy R."/>
            <person name="Ravi A."/>
            <person name="Getino M."/>
            <person name="Pursley I."/>
            <person name="Horton D.L."/>
            <person name="Alikhan N.F."/>
            <person name="Baker D."/>
            <person name="Gharbi K."/>
            <person name="Hall N."/>
            <person name="Watson M."/>
            <person name="Adriaenssens E.M."/>
            <person name="Foster-Nyarko E."/>
            <person name="Jarju S."/>
            <person name="Secka A."/>
            <person name="Antonio M."/>
            <person name="Oren A."/>
            <person name="Chaudhuri R.R."/>
            <person name="La Ragione R."/>
            <person name="Hildebrand F."/>
            <person name="Pallen M.J."/>
        </authorList>
    </citation>
    <scope>NUCLEOTIDE SEQUENCE</scope>
    <source>
        <strain evidence="2">ChiBcec7-5410</strain>
    </source>
</reference>
<dbReference type="PANTHER" id="PTHR43617:SF2">
    <property type="entry name" value="UPF0039 PROTEIN SLL0451"/>
    <property type="match status" value="1"/>
</dbReference>
<proteinExistence type="predicted"/>
<dbReference type="Pfam" id="PF00583">
    <property type="entry name" value="Acetyltransf_1"/>
    <property type="match status" value="1"/>
</dbReference>
<name>A0A9D1KS35_9FIRM</name>